<dbReference type="PRINTS" id="PR00633">
    <property type="entry name" value="RCCNDNSATION"/>
</dbReference>
<evidence type="ECO:0000256" key="1">
    <source>
        <dbReference type="ARBA" id="ARBA00022737"/>
    </source>
</evidence>
<organism evidence="4 5">
    <name type="scientific">Candidatus Methylobacter oryzae</name>
    <dbReference type="NCBI Taxonomy" id="2497749"/>
    <lineage>
        <taxon>Bacteria</taxon>
        <taxon>Pseudomonadati</taxon>
        <taxon>Pseudomonadota</taxon>
        <taxon>Gammaproteobacteria</taxon>
        <taxon>Methylococcales</taxon>
        <taxon>Methylococcaceae</taxon>
        <taxon>Methylobacter</taxon>
    </lineage>
</organism>
<feature type="domain" description="Fibronectin type-III" evidence="3">
    <location>
        <begin position="465"/>
        <end position="575"/>
    </location>
</feature>
<dbReference type="PANTHER" id="PTHR22870">
    <property type="entry name" value="REGULATOR OF CHROMOSOME CONDENSATION"/>
    <property type="match status" value="1"/>
</dbReference>
<gene>
    <name evidence="4" type="ORF">EKO24_002875</name>
</gene>
<dbReference type="PROSITE" id="PS50853">
    <property type="entry name" value="FN3"/>
    <property type="match status" value="1"/>
</dbReference>
<dbReference type="Gene3D" id="2.130.10.30">
    <property type="entry name" value="Regulator of chromosome condensation 1/beta-lactamase-inhibitor protein II"/>
    <property type="match status" value="2"/>
</dbReference>
<dbReference type="CDD" id="cd00063">
    <property type="entry name" value="FN3"/>
    <property type="match status" value="1"/>
</dbReference>
<evidence type="ECO:0000313" key="4">
    <source>
        <dbReference type="EMBL" id="TRX02146.1"/>
    </source>
</evidence>
<dbReference type="EMBL" id="RYFG02000013">
    <property type="protein sequence ID" value="TRX02146.1"/>
    <property type="molecule type" value="Genomic_DNA"/>
</dbReference>
<accession>A0ABY3CFL9</accession>
<evidence type="ECO:0000256" key="2">
    <source>
        <dbReference type="SAM" id="SignalP"/>
    </source>
</evidence>
<dbReference type="SMART" id="SM00060">
    <property type="entry name" value="FN3"/>
    <property type="match status" value="2"/>
</dbReference>
<dbReference type="Gene3D" id="2.60.40.10">
    <property type="entry name" value="Immunoglobulins"/>
    <property type="match status" value="2"/>
</dbReference>
<dbReference type="SUPFAM" id="SSF50985">
    <property type="entry name" value="RCC1/BLIP-II"/>
    <property type="match status" value="1"/>
</dbReference>
<evidence type="ECO:0000313" key="5">
    <source>
        <dbReference type="Proteomes" id="UP000733744"/>
    </source>
</evidence>
<keyword evidence="2" id="KW-0732">Signal</keyword>
<dbReference type="InterPro" id="IPR051210">
    <property type="entry name" value="Ub_ligase/GEF_domain"/>
</dbReference>
<dbReference type="Proteomes" id="UP000733744">
    <property type="component" value="Unassembled WGS sequence"/>
</dbReference>
<dbReference type="InterPro" id="IPR013783">
    <property type="entry name" value="Ig-like_fold"/>
</dbReference>
<name>A0ABY3CFL9_9GAMM</name>
<sequence>MEPLTMNNIKTLIALLTCFVSIASAASQSDAIIADADTRYTAIAAGNWHTVALKADGSLWAWGSNSSGQLGDGTTTQSLAPKRIGTGYTDISAGKYYTVALKSDGSLWAWGSNYSGQSLVPQQIGTGYAAISAGTYHTVALKSDGSLWTWGLNASGQLGDGTTTNSRFPKQVGTGYAAISAGTYHTLALKPDGSLWVWGSNRSGQLGDGTTADSLVPKQVGIGYAAISAGETSSVALKSAGSLWAWGTNAYSQLGGGATSSLEPKQIGTATYTAIAAGPGHTVALKSNGSLWAWGWNASGQLGYATTTDSLAPKQIGTDFYTEIAAGMYHTVALKSDGSLWTWGGNYYGQLGDGTITDSLVPKQITVPSDAPDTPAPGVPAGLIAIPTTDTTSVQLFWTPSTDNVSVYKIYRDGVLISSTSRNYVWLSSSSPASGYAVSACDASGNCSAQSATTSVTPSIQAPSAPTGLTATPISSTQINLIWASPFSNIGVAQYRIYRYFYDSSCVSPPNAGPTCEPLQINASPVAILSVNRPQTSYKITGLLPSTHYDYGIIACGTIDNCSAEAWASATTRAAPIPTLKVPPTATAASYGPLSNQTLRVTMDTPANVLTLKASIFMAAVLPPSRGGGTYLRTGNGAWIPYNTCSDAPAVQKTSRLSATQQLDAVSTPTDLSSLKSTTIYVGYGLGGTDAEACVDMLNNSTYTQAYTID</sequence>
<keyword evidence="5" id="KW-1185">Reference proteome</keyword>
<dbReference type="Pfam" id="PF13540">
    <property type="entry name" value="RCC1_2"/>
    <property type="match status" value="2"/>
</dbReference>
<feature type="signal peptide" evidence="2">
    <location>
        <begin position="1"/>
        <end position="25"/>
    </location>
</feature>
<dbReference type="InterPro" id="IPR036116">
    <property type="entry name" value="FN3_sf"/>
</dbReference>
<dbReference type="InterPro" id="IPR058923">
    <property type="entry name" value="RCC1-like_dom"/>
</dbReference>
<comment type="caution">
    <text evidence="4">The sequence shown here is derived from an EMBL/GenBank/DDBJ whole genome shotgun (WGS) entry which is preliminary data.</text>
</comment>
<keyword evidence="1" id="KW-0677">Repeat</keyword>
<feature type="chain" id="PRO_5046681890" description="Fibronectin type-III domain-containing protein" evidence="2">
    <location>
        <begin position="26"/>
        <end position="710"/>
    </location>
</feature>
<protein>
    <recommendedName>
        <fullName evidence="3">Fibronectin type-III domain-containing protein</fullName>
    </recommendedName>
</protein>
<proteinExistence type="predicted"/>
<dbReference type="InterPro" id="IPR009091">
    <property type="entry name" value="RCC1/BLIP-II"/>
</dbReference>
<dbReference type="InterPro" id="IPR003961">
    <property type="entry name" value="FN3_dom"/>
</dbReference>
<dbReference type="SUPFAM" id="SSF49265">
    <property type="entry name" value="Fibronectin type III"/>
    <property type="match status" value="1"/>
</dbReference>
<dbReference type="InterPro" id="IPR000408">
    <property type="entry name" value="Reg_chr_condens"/>
</dbReference>
<dbReference type="PROSITE" id="PS00626">
    <property type="entry name" value="RCC1_2"/>
    <property type="match status" value="5"/>
</dbReference>
<dbReference type="PROSITE" id="PS50012">
    <property type="entry name" value="RCC1_3"/>
    <property type="match status" value="6"/>
</dbReference>
<dbReference type="Pfam" id="PF00041">
    <property type="entry name" value="fn3"/>
    <property type="match status" value="1"/>
</dbReference>
<dbReference type="PANTHER" id="PTHR22870:SF408">
    <property type="entry name" value="OS09G0560450 PROTEIN"/>
    <property type="match status" value="1"/>
</dbReference>
<reference evidence="4 5" key="1">
    <citation type="journal article" date="2019" name="Antonie Van Leeuwenhoek">
        <title>Description of 'Ca. Methylobacter oryzae' KRF1, a novel species from the environmentally important Methylobacter clade 2.</title>
        <authorList>
            <person name="Khatri K."/>
            <person name="Mohite J.A."/>
            <person name="Pandit P.S."/>
            <person name="Bahulikar R."/>
            <person name="Rahalkar M.C."/>
        </authorList>
    </citation>
    <scope>NUCLEOTIDE SEQUENCE [LARGE SCALE GENOMIC DNA]</scope>
    <source>
        <strain evidence="4 5">KRF1</strain>
    </source>
</reference>
<evidence type="ECO:0000259" key="3">
    <source>
        <dbReference type="PROSITE" id="PS50853"/>
    </source>
</evidence>
<dbReference type="Pfam" id="PF25390">
    <property type="entry name" value="WD40_RLD"/>
    <property type="match status" value="1"/>
</dbReference>